<sequence>MSESSLGDALDAATRGVPVAQLSAAVRRLSERYRQELPASAPLMGSAIDVLAYAAYRMPATYAACRAALSMVPADVSISSVLDLGGGTGAVAWAVDALWPGARTTIAEQVPLARDLGARLATGGPTVTAVPWRLGESLSVAADLVTVSYVLTELTEEQQDSLVSLALSKAESAVLLIEPGTPGGYQRVLRARAQVLGAGWQIAAPCPHAAQCPLVAPDWCHFAVRVSRSALHRQIKGGELSYEDEKFSYLLAVAPRVEMPAPSARVLRHPVKRKGLVELTLCRPDGTAGREIVSKKQGPRYRAARDVQWGDDFDSKTQRNV</sequence>
<reference evidence="7" key="1">
    <citation type="journal article" date="2019" name="Int. J. Syst. Evol. Microbiol.">
        <title>The Global Catalogue of Microorganisms (GCM) 10K type strain sequencing project: providing services to taxonomists for standard genome sequencing and annotation.</title>
        <authorList>
            <consortium name="The Broad Institute Genomics Platform"/>
            <consortium name="The Broad Institute Genome Sequencing Center for Infectious Disease"/>
            <person name="Wu L."/>
            <person name="Ma J."/>
        </authorList>
    </citation>
    <scope>NUCLEOTIDE SEQUENCE [LARGE SCALE GENOMIC DNA]</scope>
    <source>
        <strain evidence="7">NBRC 106593</strain>
    </source>
</reference>
<dbReference type="PANTHER" id="PTHR13184:SF5">
    <property type="entry name" value="METHYLTRANSFERASE-LIKE PROTEIN 17, MITOCHONDRIAL"/>
    <property type="match status" value="1"/>
</dbReference>
<dbReference type="Pfam" id="PF09243">
    <property type="entry name" value="Rsm22"/>
    <property type="match status" value="1"/>
</dbReference>
<evidence type="ECO:0000313" key="7">
    <source>
        <dbReference type="Proteomes" id="UP001596356"/>
    </source>
</evidence>
<proteinExistence type="predicted"/>
<dbReference type="InterPro" id="IPR015324">
    <property type="entry name" value="Ribosomal_Rsm22-like"/>
</dbReference>
<name>A0ABW2AP44_9MICO</name>
<keyword evidence="3" id="KW-0408">Iron</keyword>
<keyword evidence="2" id="KW-0809">Transit peptide</keyword>
<comment type="caution">
    <text evidence="6">The sequence shown here is derived from an EMBL/GenBank/DDBJ whole genome shotgun (WGS) entry which is preliminary data.</text>
</comment>
<keyword evidence="4" id="KW-0411">Iron-sulfur</keyword>
<dbReference type="InterPro" id="IPR029063">
    <property type="entry name" value="SAM-dependent_MTases_sf"/>
</dbReference>
<dbReference type="PANTHER" id="PTHR13184">
    <property type="entry name" value="37S RIBOSOMAL PROTEIN S22"/>
    <property type="match status" value="1"/>
</dbReference>
<evidence type="ECO:0000256" key="1">
    <source>
        <dbReference type="ARBA" id="ARBA00022723"/>
    </source>
</evidence>
<accession>A0ABW2AP44</accession>
<evidence type="ECO:0000313" key="6">
    <source>
        <dbReference type="EMBL" id="MFC6712520.1"/>
    </source>
</evidence>
<dbReference type="Proteomes" id="UP001596356">
    <property type="component" value="Unassembled WGS sequence"/>
</dbReference>
<organism evidence="6 7">
    <name type="scientific">Branchiibius cervicis</name>
    <dbReference type="NCBI Taxonomy" id="908252"/>
    <lineage>
        <taxon>Bacteria</taxon>
        <taxon>Bacillati</taxon>
        <taxon>Actinomycetota</taxon>
        <taxon>Actinomycetes</taxon>
        <taxon>Micrococcales</taxon>
        <taxon>Dermacoccaceae</taxon>
        <taxon>Branchiibius</taxon>
    </lineage>
</organism>
<keyword evidence="1" id="KW-0479">Metal-binding</keyword>
<gene>
    <name evidence="6" type="ORF">ACFQBT_01090</name>
</gene>
<keyword evidence="7" id="KW-1185">Reference proteome</keyword>
<dbReference type="SUPFAM" id="SSF53335">
    <property type="entry name" value="S-adenosyl-L-methionine-dependent methyltransferases"/>
    <property type="match status" value="1"/>
</dbReference>
<dbReference type="RefSeq" id="WP_377819991.1">
    <property type="nucleotide sequence ID" value="NZ_JBHSWJ010000002.1"/>
</dbReference>
<evidence type="ECO:0000256" key="3">
    <source>
        <dbReference type="ARBA" id="ARBA00023004"/>
    </source>
</evidence>
<evidence type="ECO:0000256" key="2">
    <source>
        <dbReference type="ARBA" id="ARBA00022946"/>
    </source>
</evidence>
<dbReference type="InterPro" id="IPR052571">
    <property type="entry name" value="Mt_RNA_Methyltransferase"/>
</dbReference>
<protein>
    <submittedName>
        <fullName evidence="6">Small ribosomal subunit Rsm22 family protein</fullName>
    </submittedName>
</protein>
<dbReference type="EMBL" id="JBHSWJ010000002">
    <property type="protein sequence ID" value="MFC6712520.1"/>
    <property type="molecule type" value="Genomic_DNA"/>
</dbReference>
<feature type="region of interest" description="Disordered" evidence="5">
    <location>
        <begin position="293"/>
        <end position="321"/>
    </location>
</feature>
<dbReference type="Gene3D" id="3.40.50.150">
    <property type="entry name" value="Vaccinia Virus protein VP39"/>
    <property type="match status" value="1"/>
</dbReference>
<evidence type="ECO:0000256" key="5">
    <source>
        <dbReference type="SAM" id="MobiDB-lite"/>
    </source>
</evidence>
<evidence type="ECO:0000256" key="4">
    <source>
        <dbReference type="ARBA" id="ARBA00023014"/>
    </source>
</evidence>